<comment type="caution">
    <text evidence="3">The sequence shown here is derived from an EMBL/GenBank/DDBJ whole genome shotgun (WGS) entry which is preliminary data.</text>
</comment>
<evidence type="ECO:0000313" key="3">
    <source>
        <dbReference type="EMBL" id="PZD96291.1"/>
    </source>
</evidence>
<accession>A0A2W1LWZ5</accession>
<organism evidence="3 4">
    <name type="scientific">Paenibacillus sambharensis</name>
    <dbReference type="NCBI Taxonomy" id="1803190"/>
    <lineage>
        <taxon>Bacteria</taxon>
        <taxon>Bacillati</taxon>
        <taxon>Bacillota</taxon>
        <taxon>Bacilli</taxon>
        <taxon>Bacillales</taxon>
        <taxon>Paenibacillaceae</taxon>
        <taxon>Paenibacillus</taxon>
    </lineage>
</organism>
<dbReference type="InterPro" id="IPR006680">
    <property type="entry name" value="Amidohydro-rel"/>
</dbReference>
<evidence type="ECO:0000259" key="2">
    <source>
        <dbReference type="Pfam" id="PF04909"/>
    </source>
</evidence>
<dbReference type="OrthoDB" id="5450317at2"/>
<dbReference type="Pfam" id="PF04909">
    <property type="entry name" value="Amidohydro_2"/>
    <property type="match status" value="1"/>
</dbReference>
<dbReference type="PANTHER" id="PTHR43569">
    <property type="entry name" value="AMIDOHYDROLASE"/>
    <property type="match status" value="1"/>
</dbReference>
<protein>
    <submittedName>
        <fullName evidence="3">Amidohydrolase</fullName>
    </submittedName>
</protein>
<dbReference type="AlphaFoldDB" id="A0A2W1LWZ5"/>
<dbReference type="RefSeq" id="WP_111146289.1">
    <property type="nucleotide sequence ID" value="NZ_QKRB01000041.1"/>
</dbReference>
<dbReference type="InterPro" id="IPR032466">
    <property type="entry name" value="Metal_Hydrolase"/>
</dbReference>
<name>A0A2W1LWZ5_9BACL</name>
<feature type="domain" description="Amidohydrolase-related" evidence="2">
    <location>
        <begin position="3"/>
        <end position="276"/>
    </location>
</feature>
<evidence type="ECO:0000313" key="4">
    <source>
        <dbReference type="Proteomes" id="UP000249522"/>
    </source>
</evidence>
<proteinExistence type="inferred from homology"/>
<keyword evidence="4" id="KW-1185">Reference proteome</keyword>
<dbReference type="GO" id="GO:0016787">
    <property type="term" value="F:hydrolase activity"/>
    <property type="evidence" value="ECO:0007669"/>
    <property type="project" value="UniProtKB-KW"/>
</dbReference>
<sequence>MRIDAHQHYWLIERGDYGWITPDIPVLYRDYLPVHLEPELARHRIDRTVLVQAAPTEAETEYLLGLAEQSDSIGGVVGWLDPADPACLSLCSRLRQHPKLVGFRVMIQEMKDAADVLTPMFVDHMSYLAEQKIPVDLLVTASQLDDTLRLLELVPGLHGVLDHLGKPHIAAGELEPWRSQLAAVAAHPGMYCKLSGMVTEADHAAWQPDDFVPYVRHATEVFGSNRVLFGSDWPVCRMAAEYEEVMSALLYALPESWGEAEHSRLFGLNAKEFYQL</sequence>
<dbReference type="SUPFAM" id="SSF51556">
    <property type="entry name" value="Metallo-dependent hydrolases"/>
    <property type="match status" value="1"/>
</dbReference>
<keyword evidence="3" id="KW-0378">Hydrolase</keyword>
<reference evidence="3 4" key="1">
    <citation type="submission" date="2018-06" db="EMBL/GenBank/DDBJ databases">
        <title>Paenibacillus imtechensis sp. nov.</title>
        <authorList>
            <person name="Pinnaka A.K."/>
            <person name="Singh H."/>
            <person name="Kaur M."/>
        </authorList>
    </citation>
    <scope>NUCLEOTIDE SEQUENCE [LARGE SCALE GENOMIC DNA]</scope>
    <source>
        <strain evidence="3 4">SMB1</strain>
    </source>
</reference>
<dbReference type="EMBL" id="QKRB01000041">
    <property type="protein sequence ID" value="PZD96291.1"/>
    <property type="molecule type" value="Genomic_DNA"/>
</dbReference>
<dbReference type="InterPro" id="IPR052350">
    <property type="entry name" value="Metallo-dep_Lactonases"/>
</dbReference>
<evidence type="ECO:0000256" key="1">
    <source>
        <dbReference type="ARBA" id="ARBA00038310"/>
    </source>
</evidence>
<dbReference type="Proteomes" id="UP000249522">
    <property type="component" value="Unassembled WGS sequence"/>
</dbReference>
<dbReference type="PANTHER" id="PTHR43569:SF2">
    <property type="entry name" value="AMIDOHYDROLASE-RELATED DOMAIN-CONTAINING PROTEIN"/>
    <property type="match status" value="1"/>
</dbReference>
<comment type="similarity">
    <text evidence="1">Belongs to the metallo-dependent hydrolases superfamily.</text>
</comment>
<dbReference type="Gene3D" id="3.20.20.140">
    <property type="entry name" value="Metal-dependent hydrolases"/>
    <property type="match status" value="1"/>
</dbReference>
<gene>
    <name evidence="3" type="ORF">DNH61_08820</name>
</gene>